<dbReference type="Pfam" id="PF01019">
    <property type="entry name" value="G_glu_transpept"/>
    <property type="match status" value="1"/>
</dbReference>
<name>A0A381VR39_9ZZZZ</name>
<dbReference type="SUPFAM" id="SSF56235">
    <property type="entry name" value="N-terminal nucleophile aminohydrolases (Ntn hydrolases)"/>
    <property type="match status" value="1"/>
</dbReference>
<proteinExistence type="predicted"/>
<dbReference type="InterPro" id="IPR051792">
    <property type="entry name" value="GGT_bact"/>
</dbReference>
<dbReference type="EMBL" id="UINC01009362">
    <property type="protein sequence ID" value="SVA41993.1"/>
    <property type="molecule type" value="Genomic_DNA"/>
</dbReference>
<protein>
    <recommendedName>
        <fullName evidence="2">Gamma-glutamyltransferase</fullName>
    </recommendedName>
</protein>
<dbReference type="InterPro" id="IPR029055">
    <property type="entry name" value="Ntn_hydrolases_N"/>
</dbReference>
<evidence type="ECO:0000313" key="1">
    <source>
        <dbReference type="EMBL" id="SVA41993.1"/>
    </source>
</evidence>
<dbReference type="InterPro" id="IPR043138">
    <property type="entry name" value="GGT_lsub"/>
</dbReference>
<sequence>MFSTYKQEVVGSKGVVASNHPLASLAGVEMLTSGGNAVDAAIATIFALSVVEPMMVGITGAGFINYYNSRDKSSITIDNYCTAPIKATEDMFTPISDKWPDYMETKNHQNRYGYLSVGVPAALQAWAHIEEKYGLLGIEKVISPAIRFSKEGFRVSDYLSGIVENNKDILSSYPSSKSIFLGNGVALKTGDTLANPDYAKTLEEIAKNGVSTLTEGKLGNSIERDMKSNKGIVSLDDLDQYKIKYREPVRGTYRGYEIVGVGPVSSGATHIIQALNIIEGFDVKEMQFGSVEYIHLIAETLKLVFADRFKYMGDPDFVKVPVEGLISKEYGQHCRQKIDLSKSS</sequence>
<accession>A0A381VR39</accession>
<gene>
    <name evidence="1" type="ORF">METZ01_LOCUS94847</name>
</gene>
<evidence type="ECO:0008006" key="2">
    <source>
        <dbReference type="Google" id="ProtNLM"/>
    </source>
</evidence>
<dbReference type="AlphaFoldDB" id="A0A381VR39"/>
<dbReference type="PANTHER" id="PTHR43199">
    <property type="entry name" value="GLUTATHIONE HYDROLASE"/>
    <property type="match status" value="1"/>
</dbReference>
<reference evidence="1" key="1">
    <citation type="submission" date="2018-05" db="EMBL/GenBank/DDBJ databases">
        <authorList>
            <person name="Lanie J.A."/>
            <person name="Ng W.-L."/>
            <person name="Kazmierczak K.M."/>
            <person name="Andrzejewski T.M."/>
            <person name="Davidsen T.M."/>
            <person name="Wayne K.J."/>
            <person name="Tettelin H."/>
            <person name="Glass J.I."/>
            <person name="Rusch D."/>
            <person name="Podicherti R."/>
            <person name="Tsui H.-C.T."/>
            <person name="Winkler M.E."/>
        </authorList>
    </citation>
    <scope>NUCLEOTIDE SEQUENCE</scope>
</reference>
<dbReference type="PANTHER" id="PTHR43199:SF1">
    <property type="entry name" value="GLUTATHIONE HYDROLASE PROENZYME"/>
    <property type="match status" value="1"/>
</dbReference>
<feature type="non-terminal residue" evidence="1">
    <location>
        <position position="344"/>
    </location>
</feature>
<dbReference type="PRINTS" id="PR01210">
    <property type="entry name" value="GGTRANSPTASE"/>
</dbReference>
<organism evidence="1">
    <name type="scientific">marine metagenome</name>
    <dbReference type="NCBI Taxonomy" id="408172"/>
    <lineage>
        <taxon>unclassified sequences</taxon>
        <taxon>metagenomes</taxon>
        <taxon>ecological metagenomes</taxon>
    </lineage>
</organism>
<dbReference type="Gene3D" id="1.10.246.130">
    <property type="match status" value="1"/>
</dbReference>